<feature type="compositionally biased region" description="Basic residues" evidence="1">
    <location>
        <begin position="170"/>
        <end position="181"/>
    </location>
</feature>
<feature type="compositionally biased region" description="Basic and acidic residues" evidence="1">
    <location>
        <begin position="349"/>
        <end position="363"/>
    </location>
</feature>
<dbReference type="PANTHER" id="PTHR47487">
    <property type="entry name" value="OS06G0651300 PROTEIN-RELATED"/>
    <property type="match status" value="1"/>
</dbReference>
<evidence type="ECO:0000256" key="1">
    <source>
        <dbReference type="SAM" id="MobiDB-lite"/>
    </source>
</evidence>
<sequence>MDSASLPQTHTKEQQYQFQACDSQQADDSSQIRPYTYGESSYSCYQNPQYSQQQHSTPYNSEHSSSHGQNYAQQHQQQPIHPPGVEALPREGAAVSSGPEFVAADFSAWVQNQQNAYYPPKQMDLQAELNPAAAAALAALWGLVAGTSSGPSSVDYALRPMPHPSLCRGGGRRPFRGRRGRGNLSMRGKARNWGMGGPTPIQLHESSSSSHPETSTAEMAGSTVEKAENNNKEAEGGLLAQTTKITQDNAALNRRPTQFAWCEVCRVECTSLEILVQHKNGKRHKKNLQRLEESRHANKSAKILDKQTPTGVFNPEVTLKSDNLLEGEENKQIPSKYLPTEAVPSGSRVESEQKNDQADRPDIPIEPQSYMPENNPHLIQAFNLRHVWNRNMQGDRGGKRMKTSDTLRQPPKLKVVIPLICDLCNVKCDTREVFDRHLSGKKHISKLKRYEGHQAMYGPQGLQALYPQNPITQTLYARPGPQVLHALQGSNVPPGLPMPSQAHYAAPTAMDTRLQQNPNLPMSNATSQQ</sequence>
<dbReference type="SUPFAM" id="SSF57667">
    <property type="entry name" value="beta-beta-alpha zinc fingers"/>
    <property type="match status" value="2"/>
</dbReference>
<feature type="compositionally biased region" description="Polar residues" evidence="1">
    <location>
        <begin position="1"/>
        <end position="72"/>
    </location>
</feature>
<name>A0AAD2E196_9LAMI</name>
<dbReference type="InterPro" id="IPR003604">
    <property type="entry name" value="Matrin/U1-like-C_Znf_C2H2"/>
</dbReference>
<dbReference type="Proteomes" id="UP000834106">
    <property type="component" value="Chromosome 12"/>
</dbReference>
<gene>
    <name evidence="3" type="ORF">FPE_LOCUS19913</name>
</gene>
<dbReference type="GO" id="GO:0008270">
    <property type="term" value="F:zinc ion binding"/>
    <property type="evidence" value="ECO:0007669"/>
    <property type="project" value="InterPro"/>
</dbReference>
<dbReference type="GO" id="GO:0003676">
    <property type="term" value="F:nucleic acid binding"/>
    <property type="evidence" value="ECO:0007669"/>
    <property type="project" value="InterPro"/>
</dbReference>
<keyword evidence="4" id="KW-1185">Reference proteome</keyword>
<evidence type="ECO:0000259" key="2">
    <source>
        <dbReference type="SMART" id="SM00451"/>
    </source>
</evidence>
<dbReference type="AlphaFoldDB" id="A0AAD2E196"/>
<protein>
    <recommendedName>
        <fullName evidence="2">U1-type domain-containing protein</fullName>
    </recommendedName>
</protein>
<dbReference type="Gene3D" id="3.30.160.60">
    <property type="entry name" value="Classic Zinc Finger"/>
    <property type="match status" value="2"/>
</dbReference>
<feature type="domain" description="U1-type" evidence="2">
    <location>
        <begin position="257"/>
        <end position="291"/>
    </location>
</feature>
<dbReference type="PANTHER" id="PTHR47487:SF12">
    <property type="entry name" value="GLUTENIN, HIGH MOLECULAR WEIGHT SUBUNIT DX5-LIKE"/>
    <property type="match status" value="1"/>
</dbReference>
<dbReference type="Pfam" id="PF12874">
    <property type="entry name" value="zf-met"/>
    <property type="match status" value="2"/>
</dbReference>
<dbReference type="EMBL" id="OU503047">
    <property type="protein sequence ID" value="CAI9772483.1"/>
    <property type="molecule type" value="Genomic_DNA"/>
</dbReference>
<dbReference type="SMART" id="SM00451">
    <property type="entry name" value="ZnF_U1"/>
    <property type="match status" value="2"/>
</dbReference>
<feature type="compositionally biased region" description="Low complexity" evidence="1">
    <location>
        <begin position="204"/>
        <end position="216"/>
    </location>
</feature>
<accession>A0AAD2E196</accession>
<dbReference type="InterPro" id="IPR013087">
    <property type="entry name" value="Znf_C2H2_type"/>
</dbReference>
<reference evidence="3" key="1">
    <citation type="submission" date="2023-05" db="EMBL/GenBank/DDBJ databases">
        <authorList>
            <person name="Huff M."/>
        </authorList>
    </citation>
    <scope>NUCLEOTIDE SEQUENCE</scope>
</reference>
<feature type="region of interest" description="Disordered" evidence="1">
    <location>
        <begin position="165"/>
        <end position="224"/>
    </location>
</feature>
<evidence type="ECO:0000313" key="3">
    <source>
        <dbReference type="EMBL" id="CAI9772483.1"/>
    </source>
</evidence>
<feature type="region of interest" description="Disordered" evidence="1">
    <location>
        <begin position="1"/>
        <end position="93"/>
    </location>
</feature>
<feature type="domain" description="U1-type" evidence="2">
    <location>
        <begin position="416"/>
        <end position="450"/>
    </location>
</feature>
<evidence type="ECO:0000313" key="4">
    <source>
        <dbReference type="Proteomes" id="UP000834106"/>
    </source>
</evidence>
<dbReference type="InterPro" id="IPR036236">
    <property type="entry name" value="Znf_C2H2_sf"/>
</dbReference>
<feature type="region of interest" description="Disordered" evidence="1">
    <location>
        <begin position="323"/>
        <end position="367"/>
    </location>
</feature>
<organism evidence="3 4">
    <name type="scientific">Fraxinus pennsylvanica</name>
    <dbReference type="NCBI Taxonomy" id="56036"/>
    <lineage>
        <taxon>Eukaryota</taxon>
        <taxon>Viridiplantae</taxon>
        <taxon>Streptophyta</taxon>
        <taxon>Embryophyta</taxon>
        <taxon>Tracheophyta</taxon>
        <taxon>Spermatophyta</taxon>
        <taxon>Magnoliopsida</taxon>
        <taxon>eudicotyledons</taxon>
        <taxon>Gunneridae</taxon>
        <taxon>Pentapetalae</taxon>
        <taxon>asterids</taxon>
        <taxon>lamiids</taxon>
        <taxon>Lamiales</taxon>
        <taxon>Oleaceae</taxon>
        <taxon>Oleeae</taxon>
        <taxon>Fraxinus</taxon>
    </lineage>
</organism>
<proteinExistence type="predicted"/>